<protein>
    <submittedName>
        <fullName evidence="1">Uncharacterized protein</fullName>
    </submittedName>
</protein>
<dbReference type="AlphaFoldDB" id="A0A0B6XX15"/>
<sequence length="67" mass="7527">MPLEDILACKALTTRVTVEPFVLVRQSVRASFVTNEIVRIVEASRANLAVISVTRRRRRLTGWSDTG</sequence>
<reference evidence="1" key="1">
    <citation type="submission" date="2014-12" db="EMBL/GenBank/DDBJ databases">
        <title>Insight into the proteome of Arion vulgaris.</title>
        <authorList>
            <person name="Aradska J."/>
            <person name="Bulat T."/>
            <person name="Smidak R."/>
            <person name="Sarate P."/>
            <person name="Gangsoo J."/>
            <person name="Sialana F."/>
            <person name="Bilban M."/>
            <person name="Lubec G."/>
        </authorList>
    </citation>
    <scope>NUCLEOTIDE SEQUENCE</scope>
    <source>
        <tissue evidence="1">Skin</tissue>
    </source>
</reference>
<evidence type="ECO:0000313" key="1">
    <source>
        <dbReference type="EMBL" id="CEK48076.1"/>
    </source>
</evidence>
<proteinExistence type="predicted"/>
<gene>
    <name evidence="1" type="primary">ORF3038</name>
</gene>
<accession>A0A0B6XX15</accession>
<organism evidence="1">
    <name type="scientific">Arion vulgaris</name>
    <dbReference type="NCBI Taxonomy" id="1028688"/>
    <lineage>
        <taxon>Eukaryota</taxon>
        <taxon>Metazoa</taxon>
        <taxon>Spiralia</taxon>
        <taxon>Lophotrochozoa</taxon>
        <taxon>Mollusca</taxon>
        <taxon>Gastropoda</taxon>
        <taxon>Heterobranchia</taxon>
        <taxon>Euthyneura</taxon>
        <taxon>Panpulmonata</taxon>
        <taxon>Eupulmonata</taxon>
        <taxon>Stylommatophora</taxon>
        <taxon>Helicina</taxon>
        <taxon>Arionoidea</taxon>
        <taxon>Arionidae</taxon>
        <taxon>Arion</taxon>
    </lineage>
</organism>
<name>A0A0B6XX15_9EUPU</name>
<dbReference type="EMBL" id="HACG01001211">
    <property type="protein sequence ID" value="CEK48076.1"/>
    <property type="molecule type" value="Transcribed_RNA"/>
</dbReference>